<reference evidence="2 3" key="1">
    <citation type="submission" date="2019-04" db="EMBL/GenBank/DDBJ databases">
        <title>High contiguity whole genome sequence and gene annotation resource for two Venturia nashicola isolates.</title>
        <authorList>
            <person name="Prokchorchik M."/>
            <person name="Won K."/>
            <person name="Lee Y."/>
            <person name="Choi E.D."/>
            <person name="Segonzac C."/>
            <person name="Sohn K.H."/>
        </authorList>
    </citation>
    <scope>NUCLEOTIDE SEQUENCE [LARGE SCALE GENOMIC DNA]</scope>
    <source>
        <strain evidence="2 3">PRI2</strain>
    </source>
</reference>
<feature type="region of interest" description="Disordered" evidence="1">
    <location>
        <begin position="80"/>
        <end position="148"/>
    </location>
</feature>
<dbReference type="STRING" id="86259.A0A4Z1PSY6"/>
<dbReference type="GO" id="GO:0006338">
    <property type="term" value="P:chromatin remodeling"/>
    <property type="evidence" value="ECO:0007669"/>
    <property type="project" value="InterPro"/>
</dbReference>
<dbReference type="Proteomes" id="UP000298493">
    <property type="component" value="Unassembled WGS sequence"/>
</dbReference>
<feature type="compositionally biased region" description="Low complexity" evidence="1">
    <location>
        <begin position="1"/>
        <end position="21"/>
    </location>
</feature>
<dbReference type="EMBL" id="SNSC02000002">
    <property type="protein sequence ID" value="TID26377.1"/>
    <property type="molecule type" value="Genomic_DNA"/>
</dbReference>
<evidence type="ECO:0000313" key="2">
    <source>
        <dbReference type="EMBL" id="TID26377.1"/>
    </source>
</evidence>
<keyword evidence="3" id="KW-1185">Reference proteome</keyword>
<dbReference type="PANTHER" id="PTHR28061">
    <property type="entry name" value="INO EIGHTY SUBUNIT 4"/>
    <property type="match status" value="1"/>
</dbReference>
<dbReference type="Pfam" id="PF08193">
    <property type="entry name" value="INO80_Ies4"/>
    <property type="match status" value="1"/>
</dbReference>
<feature type="region of interest" description="Disordered" evidence="1">
    <location>
        <begin position="205"/>
        <end position="256"/>
    </location>
</feature>
<dbReference type="PANTHER" id="PTHR28061:SF1">
    <property type="entry name" value="INO80 COMPLEX SUBUNIT 4"/>
    <property type="match status" value="1"/>
</dbReference>
<accession>A0A4Z1PSY6</accession>
<name>A0A4Z1PSY6_9PEZI</name>
<feature type="compositionally biased region" description="Polar residues" evidence="1">
    <location>
        <begin position="219"/>
        <end position="246"/>
    </location>
</feature>
<evidence type="ECO:0000313" key="3">
    <source>
        <dbReference type="Proteomes" id="UP000298493"/>
    </source>
</evidence>
<dbReference type="InterPro" id="IPR013175">
    <property type="entry name" value="INO80_su_Ies4"/>
</dbReference>
<evidence type="ECO:0000256" key="1">
    <source>
        <dbReference type="SAM" id="MobiDB-lite"/>
    </source>
</evidence>
<protein>
    <submittedName>
        <fullName evidence="2">Putative duf1711 domain protein</fullName>
    </submittedName>
</protein>
<dbReference type="AlphaFoldDB" id="A0A4Z1PSY6"/>
<gene>
    <name evidence="2" type="ORF">E6O75_ATG00870</name>
</gene>
<feature type="region of interest" description="Disordered" evidence="1">
    <location>
        <begin position="1"/>
        <end position="25"/>
    </location>
</feature>
<comment type="caution">
    <text evidence="2">The sequence shown here is derived from an EMBL/GenBank/DDBJ whole genome shotgun (WGS) entry which is preliminary data.</text>
</comment>
<sequence length="256" mass="26072">MSASSTTLAAATMTPKSSTKPSKSKIIKLRLSPTLLSNFPSDSIVLPIPLASTLTDTADAPSPAPTAPDSIAVSTPTATANNLLAPPTNGSKRKGAAGKPSLKRTASQLEAGAPKPRGKPGPKKRARIGENGEVLTGSVAPAAPKLGPKANQGAINACLRALDRTGKPTRKWQKTGFKVRSFTGYAWAVGTYAAQRKINAEFAGDVKSDSSSSGDLKATQDSSVVASNSGPDMQTPNPPAHTTSSPLAPAVVNPVA</sequence>
<feature type="compositionally biased region" description="Basic residues" evidence="1">
    <location>
        <begin position="116"/>
        <end position="126"/>
    </location>
</feature>
<feature type="region of interest" description="Disordered" evidence="1">
    <location>
        <begin position="54"/>
        <end position="73"/>
    </location>
</feature>
<proteinExistence type="predicted"/>
<dbReference type="GO" id="GO:0031011">
    <property type="term" value="C:Ino80 complex"/>
    <property type="evidence" value="ECO:0007669"/>
    <property type="project" value="InterPro"/>
</dbReference>
<organism evidence="2 3">
    <name type="scientific">Venturia nashicola</name>
    <dbReference type="NCBI Taxonomy" id="86259"/>
    <lineage>
        <taxon>Eukaryota</taxon>
        <taxon>Fungi</taxon>
        <taxon>Dikarya</taxon>
        <taxon>Ascomycota</taxon>
        <taxon>Pezizomycotina</taxon>
        <taxon>Dothideomycetes</taxon>
        <taxon>Pleosporomycetidae</taxon>
        <taxon>Venturiales</taxon>
        <taxon>Venturiaceae</taxon>
        <taxon>Venturia</taxon>
    </lineage>
</organism>